<reference evidence="2 3" key="1">
    <citation type="journal article" date="2011" name="Genome Res.">
        <title>Chromosome and gene copy number variation allow major structural change between species and strains of Leishmania.</title>
        <authorList>
            <person name="Rogers M.B."/>
            <person name="Hilley J.D."/>
            <person name="Dickens N.J."/>
            <person name="Wilkes J."/>
            <person name="Bates P.A."/>
            <person name="Depledge D.P."/>
            <person name="Harris D."/>
            <person name="Her Y."/>
            <person name="Herzyk P."/>
            <person name="Imamura H."/>
            <person name="Otto T.D."/>
            <person name="Sanders M."/>
            <person name="Seeger K."/>
            <person name="Dujardin J.C."/>
            <person name="Berriman M."/>
            <person name="Smith D.F."/>
            <person name="Hertz-Fowler C."/>
            <person name="Mottram J.C."/>
        </authorList>
    </citation>
    <scope>NUCLEOTIDE SEQUENCE [LARGE SCALE GENOMIC DNA]</scope>
    <source>
        <strain evidence="2 3">MHOM/GT/2001/U1103</strain>
    </source>
</reference>
<dbReference type="OrthoDB" id="265295at2759"/>
<sequence length="304" mass="32084">MVSGNTHLTCLRGTVVLGAMGAALCLCAAATLPIFELRVDALNSSITQSLWTTSIYTPAGEKHMPVKTFVKDCNDLVLAFQVAQMSTVVGIGALVLAFLSSVFQCSVFHMLSTFTYSSYRVRAVCGAPICLLLTVAIAAAGLNCYIMRAMYENDWCENNSTVPMSSTDPAMGVLTEPLTLLKPAMAVVKAPQVQLYLLTSATNTKSDASVGAERIYMPLSKVAAASTGGLFGDCNPFDGCISSFHSMGFTGAEGWKTTWAALATAITGFFTETLVVIIGARRPSEAGVGESAVALLQGEDERLL</sequence>
<dbReference type="EMBL" id="FR799561">
    <property type="protein sequence ID" value="CBZ24098.1"/>
    <property type="molecule type" value="Genomic_DNA"/>
</dbReference>
<feature type="transmembrane region" description="Helical" evidence="1">
    <location>
        <begin position="76"/>
        <end position="99"/>
    </location>
</feature>
<keyword evidence="1" id="KW-0472">Membrane</keyword>
<protein>
    <submittedName>
        <fullName evidence="2">Uncharacterized protein</fullName>
    </submittedName>
</protein>
<dbReference type="OMA" id="CNPFDGC"/>
<evidence type="ECO:0000256" key="1">
    <source>
        <dbReference type="SAM" id="Phobius"/>
    </source>
</evidence>
<dbReference type="AlphaFoldDB" id="E9AME3"/>
<name>E9AME3_LEIMU</name>
<dbReference type="Proteomes" id="UP000007259">
    <property type="component" value="Chromosome 8"/>
</dbReference>
<evidence type="ECO:0000313" key="3">
    <source>
        <dbReference type="Proteomes" id="UP000007259"/>
    </source>
</evidence>
<keyword evidence="3" id="KW-1185">Reference proteome</keyword>
<gene>
    <name evidence="2" type="ORF">LMXM_08_0640</name>
</gene>
<feature type="transmembrane region" description="Helical" evidence="1">
    <location>
        <begin position="119"/>
        <end position="142"/>
    </location>
</feature>
<accession>E9AME3</accession>
<keyword evidence="1" id="KW-0812">Transmembrane</keyword>
<keyword evidence="1" id="KW-1133">Transmembrane helix</keyword>
<organism evidence="2 3">
    <name type="scientific">Leishmania mexicana (strain MHOM/GT/2001/U1103)</name>
    <dbReference type="NCBI Taxonomy" id="929439"/>
    <lineage>
        <taxon>Eukaryota</taxon>
        <taxon>Discoba</taxon>
        <taxon>Euglenozoa</taxon>
        <taxon>Kinetoplastea</taxon>
        <taxon>Metakinetoplastina</taxon>
        <taxon>Trypanosomatida</taxon>
        <taxon>Trypanosomatidae</taxon>
        <taxon>Leishmaniinae</taxon>
        <taxon>Leishmania</taxon>
    </lineage>
</organism>
<dbReference type="RefSeq" id="XP_003872625.1">
    <property type="nucleotide sequence ID" value="XM_003872576.1"/>
</dbReference>
<dbReference type="GeneID" id="13447338"/>
<proteinExistence type="predicted"/>
<feature type="transmembrane region" description="Helical" evidence="1">
    <location>
        <begin position="15"/>
        <end position="35"/>
    </location>
</feature>
<dbReference type="VEuPathDB" id="TriTrypDB:LmxM.08.0640"/>
<evidence type="ECO:0000313" key="2">
    <source>
        <dbReference type="EMBL" id="CBZ24098.1"/>
    </source>
</evidence>
<dbReference type="PhylomeDB" id="E9AME3"/>
<dbReference type="KEGG" id="lmi:LMXM_08_0640"/>